<protein>
    <submittedName>
        <fullName evidence="4">NAD(P)H dehydrogenase (Quinone)</fullName>
    </submittedName>
</protein>
<dbReference type="Gene3D" id="3.40.50.360">
    <property type="match status" value="1"/>
</dbReference>
<dbReference type="InterPro" id="IPR003680">
    <property type="entry name" value="Flavodoxin_fold"/>
</dbReference>
<dbReference type="PANTHER" id="PTHR10204">
    <property type="entry name" value="NAD P H OXIDOREDUCTASE-RELATED"/>
    <property type="match status" value="1"/>
</dbReference>
<evidence type="ECO:0000313" key="5">
    <source>
        <dbReference type="Proteomes" id="UP000626210"/>
    </source>
</evidence>
<gene>
    <name evidence="4" type="ORF">GCM10007320_66160</name>
</gene>
<keyword evidence="5" id="KW-1185">Reference proteome</keyword>
<dbReference type="RefSeq" id="WP_189691117.1">
    <property type="nucleotide sequence ID" value="NZ_BMYK01000057.1"/>
</dbReference>
<reference evidence="5" key="1">
    <citation type="journal article" date="2019" name="Int. J. Syst. Evol. Microbiol.">
        <title>The Global Catalogue of Microorganisms (GCM) 10K type strain sequencing project: providing services to taxonomists for standard genome sequencing and annotation.</title>
        <authorList>
            <consortium name="The Broad Institute Genomics Platform"/>
            <consortium name="The Broad Institute Genome Sequencing Center for Infectious Disease"/>
            <person name="Wu L."/>
            <person name="Ma J."/>
        </authorList>
    </citation>
    <scope>NUCLEOTIDE SEQUENCE [LARGE SCALE GENOMIC DNA]</scope>
    <source>
        <strain evidence="5">KCTC 23314</strain>
    </source>
</reference>
<evidence type="ECO:0000259" key="3">
    <source>
        <dbReference type="Pfam" id="PF02525"/>
    </source>
</evidence>
<accession>A0ABQ3GG05</accession>
<dbReference type="PANTHER" id="PTHR10204:SF34">
    <property type="entry name" value="NAD(P)H DEHYDROGENASE [QUINONE] 1 ISOFORM 1"/>
    <property type="match status" value="1"/>
</dbReference>
<proteinExistence type="inferred from homology"/>
<comment type="caution">
    <text evidence="4">The sequence shown here is derived from an EMBL/GenBank/DDBJ whole genome shotgun (WGS) entry which is preliminary data.</text>
</comment>
<evidence type="ECO:0000313" key="4">
    <source>
        <dbReference type="EMBL" id="GHD04839.1"/>
    </source>
</evidence>
<dbReference type="SUPFAM" id="SSF52218">
    <property type="entry name" value="Flavoproteins"/>
    <property type="match status" value="1"/>
</dbReference>
<dbReference type="Proteomes" id="UP000626210">
    <property type="component" value="Unassembled WGS sequence"/>
</dbReference>
<sequence>MSRNVLIVHAHPEPTSLTQQLVEVSRDSLRAQGHTVVESDLYAMRWKAVFDADDFPSRADPDRLSFVRESGHALRSGRQTPDVAEEQRKVLAADAVLFQFPLWWFGMPAIMKGWFDRVWAHGLAYGYRDAGNLHRYGDGAFRGKRALLCVAAGGPAVDYAARGINGPMEQLLFPITHGSLFFPGFEVLPTHAVYGAGTLEGPALHAAKQGWQARVQRLFEDAPIAFRHQNGGDYPDRHVLADHVAVGQDGLMAHVAGAAPRLAPTSRPGRGPCP</sequence>
<feature type="domain" description="Flavodoxin-like fold" evidence="3">
    <location>
        <begin position="4"/>
        <end position="214"/>
    </location>
</feature>
<comment type="similarity">
    <text evidence="1">Belongs to the NAD(P)H dehydrogenase (quinone) family.</text>
</comment>
<evidence type="ECO:0000256" key="1">
    <source>
        <dbReference type="ARBA" id="ARBA00006252"/>
    </source>
</evidence>
<dbReference type="InterPro" id="IPR029039">
    <property type="entry name" value="Flavoprotein-like_sf"/>
</dbReference>
<dbReference type="Pfam" id="PF02525">
    <property type="entry name" value="Flavodoxin_2"/>
    <property type="match status" value="1"/>
</dbReference>
<organism evidence="4 5">
    <name type="scientific">Pseudorhodoferax aquiterrae</name>
    <dbReference type="NCBI Taxonomy" id="747304"/>
    <lineage>
        <taxon>Bacteria</taxon>
        <taxon>Pseudomonadati</taxon>
        <taxon>Pseudomonadota</taxon>
        <taxon>Betaproteobacteria</taxon>
        <taxon>Burkholderiales</taxon>
        <taxon>Comamonadaceae</taxon>
    </lineage>
</organism>
<dbReference type="EMBL" id="BMYK01000057">
    <property type="protein sequence ID" value="GHD04839.1"/>
    <property type="molecule type" value="Genomic_DNA"/>
</dbReference>
<dbReference type="InterPro" id="IPR051545">
    <property type="entry name" value="NAD(P)H_dehydrogenase_qn"/>
</dbReference>
<keyword evidence="2" id="KW-0560">Oxidoreductase</keyword>
<name>A0ABQ3GG05_9BURK</name>
<evidence type="ECO:0000256" key="2">
    <source>
        <dbReference type="ARBA" id="ARBA00023002"/>
    </source>
</evidence>